<reference evidence="1" key="1">
    <citation type="submission" date="2022-10" db="EMBL/GenBank/DDBJ databases">
        <title>Genome Sequence of Xylaria curta.</title>
        <authorList>
            <person name="Buettner E."/>
        </authorList>
    </citation>
    <scope>NUCLEOTIDE SEQUENCE</scope>
    <source>
        <strain evidence="1">Babe10</strain>
    </source>
</reference>
<sequence length="655" mass="74146">MWLLNTDRLDRLELVEFSEEFTPNYAILSHTWGEEEVTFQDIQAISSRQWPRVVSQAVSTIQAKKGFDKIRKAAALAAAHGYHFIWADTCCIDKASSAELSEAINSMFRWYKKASICYAYLEDVKYGYHDSKGGLFHLLCQHSRWFTRGWTLQELIAPEDVMFYGGDWGYLGSKAHDEDVRISLSDLTGIDVRVLEGTIQPSEMSIATRMKWASQRETTRLEDVAYCLMGLFDVNMPLLYGEGKKAFTRLQEEILKGSNDHSIFAWKAPNIGSNKVLWGLLAETPQYFAYVENYRPMPPLVSKGSAAWSTTNQGLRLSLFLMPSRDWANRSIEDEYDCVLQCVIRYDDEAYLSPAIQLKRLYGDQFARIEPQTVKRVATPSFDPSFGKGWYSTIFVKQNPIYAAPGFMVSFSNIRPSSRSQVSDPSCYITGVWPERHWDEEAATLHTIRPHSDQVIGLFRFYSATLLTTVDFAIGLRRRPGGSWSVWHLQRPSTGEPLHQTALSVNEHLSPGRQTLAQATVSNDGLQNPWNLVEENQQIRVQVQEIQLHGRGYHFIKASSPFEMPDNPKSQCPKASLPQWPYVFGFESSREIPSNSALGVWEQPLLESFPLSLGSPPTFAIPLHPIPIMGPSAEPPTEDETIQIQGSTPLDELFG</sequence>
<dbReference type="Proteomes" id="UP001143856">
    <property type="component" value="Unassembled WGS sequence"/>
</dbReference>
<keyword evidence="2" id="KW-1185">Reference proteome</keyword>
<name>A0ACC1PLN0_9PEZI</name>
<evidence type="ECO:0000313" key="2">
    <source>
        <dbReference type="Proteomes" id="UP001143856"/>
    </source>
</evidence>
<protein>
    <submittedName>
        <fullName evidence="1">Uncharacterized protein</fullName>
    </submittedName>
</protein>
<comment type="caution">
    <text evidence="1">The sequence shown here is derived from an EMBL/GenBank/DDBJ whole genome shotgun (WGS) entry which is preliminary data.</text>
</comment>
<proteinExistence type="predicted"/>
<accession>A0ACC1PLN0</accession>
<organism evidence="1 2">
    <name type="scientific">Xylaria curta</name>
    <dbReference type="NCBI Taxonomy" id="42375"/>
    <lineage>
        <taxon>Eukaryota</taxon>
        <taxon>Fungi</taxon>
        <taxon>Dikarya</taxon>
        <taxon>Ascomycota</taxon>
        <taxon>Pezizomycotina</taxon>
        <taxon>Sordariomycetes</taxon>
        <taxon>Xylariomycetidae</taxon>
        <taxon>Xylariales</taxon>
        <taxon>Xylariaceae</taxon>
        <taxon>Xylaria</taxon>
    </lineage>
</organism>
<dbReference type="EMBL" id="JAPDGR010000192">
    <property type="protein sequence ID" value="KAJ2993972.1"/>
    <property type="molecule type" value="Genomic_DNA"/>
</dbReference>
<evidence type="ECO:0000313" key="1">
    <source>
        <dbReference type="EMBL" id="KAJ2993972.1"/>
    </source>
</evidence>
<gene>
    <name evidence="1" type="ORF">NUW58_g1676</name>
</gene>